<dbReference type="Proteomes" id="UP000050331">
    <property type="component" value="Chromosome"/>
</dbReference>
<dbReference type="RefSeq" id="WP_068444073.1">
    <property type="nucleotide sequence ID" value="NZ_CP013862.1"/>
</dbReference>
<keyword evidence="1" id="KW-1133">Transmembrane helix</keyword>
<evidence type="ECO:0000256" key="1">
    <source>
        <dbReference type="SAM" id="Phobius"/>
    </source>
</evidence>
<feature type="transmembrane region" description="Helical" evidence="1">
    <location>
        <begin position="93"/>
        <end position="113"/>
    </location>
</feature>
<feature type="transmembrane region" description="Helical" evidence="1">
    <location>
        <begin position="44"/>
        <end position="64"/>
    </location>
</feature>
<organism evidence="2 3">
    <name type="scientific">Lentibacillus amyloliquefaciens</name>
    <dbReference type="NCBI Taxonomy" id="1472767"/>
    <lineage>
        <taxon>Bacteria</taxon>
        <taxon>Bacillati</taxon>
        <taxon>Bacillota</taxon>
        <taxon>Bacilli</taxon>
        <taxon>Bacillales</taxon>
        <taxon>Bacillaceae</taxon>
        <taxon>Lentibacillus</taxon>
    </lineage>
</organism>
<dbReference type="EMBL" id="CP013862">
    <property type="protein sequence ID" value="ALX48468.1"/>
    <property type="molecule type" value="Genomic_DNA"/>
</dbReference>
<dbReference type="Pfam" id="PF11188">
    <property type="entry name" value="DUF2975"/>
    <property type="match status" value="1"/>
</dbReference>
<sequence length="160" mass="17769">MRRRSTIFLKIAVFIIGAPVLAFILFTVPMIVRNVVAGLSGWDYVILGILTIMYATAIPFYVVLYHTFKLLSYIDNNNAFSDLSVRALRMIKYCAITISGLYVIGLPLFYGFAEMDDAPGVIVVGMLLVFAPIVIAVFAAVLQRLLQQAIKIKTENDLTV</sequence>
<keyword evidence="1" id="KW-0812">Transmembrane</keyword>
<feature type="transmembrane region" description="Helical" evidence="1">
    <location>
        <begin position="7"/>
        <end position="32"/>
    </location>
</feature>
<dbReference type="AlphaFoldDB" id="A0A0U4FL73"/>
<gene>
    <name evidence="2" type="ORF">AOX59_07510</name>
</gene>
<reference evidence="2 3" key="1">
    <citation type="submission" date="2016-01" db="EMBL/GenBank/DDBJ databases">
        <title>Complete genome sequence of strain Lentibacillus amyloliquefaciens LAM0015T isolated from saline sediment.</title>
        <authorList>
            <person name="Wang J.-L."/>
            <person name="He M.-X."/>
        </authorList>
    </citation>
    <scope>NUCLEOTIDE SEQUENCE [LARGE SCALE GENOMIC DNA]</scope>
    <source>
        <strain evidence="2 3">LAM0015</strain>
    </source>
</reference>
<evidence type="ECO:0008006" key="4">
    <source>
        <dbReference type="Google" id="ProtNLM"/>
    </source>
</evidence>
<feature type="transmembrane region" description="Helical" evidence="1">
    <location>
        <begin position="119"/>
        <end position="142"/>
    </location>
</feature>
<protein>
    <recommendedName>
        <fullName evidence="4">DUF2975 domain-containing protein</fullName>
    </recommendedName>
</protein>
<keyword evidence="1" id="KW-0472">Membrane</keyword>
<evidence type="ECO:0000313" key="2">
    <source>
        <dbReference type="EMBL" id="ALX48468.1"/>
    </source>
</evidence>
<accession>A0A0U4FL73</accession>
<proteinExistence type="predicted"/>
<dbReference type="OrthoDB" id="1100174at2"/>
<evidence type="ECO:0000313" key="3">
    <source>
        <dbReference type="Proteomes" id="UP000050331"/>
    </source>
</evidence>
<keyword evidence="3" id="KW-1185">Reference proteome</keyword>
<name>A0A0U4FL73_9BACI</name>
<dbReference type="STRING" id="1472767.AOX59_07510"/>
<dbReference type="InterPro" id="IPR021354">
    <property type="entry name" value="DUF2975"/>
</dbReference>
<dbReference type="KEGG" id="lao:AOX59_07510"/>